<dbReference type="SUPFAM" id="SSF48239">
    <property type="entry name" value="Terpenoid cyclases/Protein prenyltransferases"/>
    <property type="match status" value="1"/>
</dbReference>
<dbReference type="Pfam" id="PF17972">
    <property type="entry name" value="bMG5"/>
    <property type="match status" value="1"/>
</dbReference>
<reference evidence="6 7" key="1">
    <citation type="journal article" date="2019" name="Int. J. Syst. Evol. Microbiol.">
        <title>The Global Catalogue of Microorganisms (GCM) 10K type strain sequencing project: providing services to taxonomists for standard genome sequencing and annotation.</title>
        <authorList>
            <consortium name="The Broad Institute Genomics Platform"/>
            <consortium name="The Broad Institute Genome Sequencing Center for Infectious Disease"/>
            <person name="Wu L."/>
            <person name="Ma J."/>
        </authorList>
    </citation>
    <scope>NUCLEOTIDE SEQUENCE [LARGE SCALE GENOMIC DNA]</scope>
    <source>
        <strain evidence="6 7">JCM 16082</strain>
    </source>
</reference>
<dbReference type="Pfam" id="PF07703">
    <property type="entry name" value="A2M_BRD"/>
    <property type="match status" value="1"/>
</dbReference>
<organism evidence="6 7">
    <name type="scientific">Gangjinia marincola</name>
    <dbReference type="NCBI Taxonomy" id="578463"/>
    <lineage>
        <taxon>Bacteria</taxon>
        <taxon>Pseudomonadati</taxon>
        <taxon>Bacteroidota</taxon>
        <taxon>Flavobacteriia</taxon>
        <taxon>Flavobacteriales</taxon>
        <taxon>Flavobacteriaceae</taxon>
        <taxon>Gangjinia</taxon>
    </lineage>
</organism>
<evidence type="ECO:0000259" key="4">
    <source>
        <dbReference type="SMART" id="SM01359"/>
    </source>
</evidence>
<dbReference type="Pfam" id="PF07678">
    <property type="entry name" value="TED_complement"/>
    <property type="match status" value="1"/>
</dbReference>
<proteinExistence type="inferred from homology"/>
<dbReference type="Pfam" id="PF17973">
    <property type="entry name" value="bMG10"/>
    <property type="match status" value="1"/>
</dbReference>
<name>A0ABN1MHH2_9FLAO</name>
<evidence type="ECO:0000256" key="3">
    <source>
        <dbReference type="SAM" id="SignalP"/>
    </source>
</evidence>
<dbReference type="SMART" id="SM01360">
    <property type="entry name" value="A2M"/>
    <property type="match status" value="1"/>
</dbReference>
<dbReference type="InterPro" id="IPR041462">
    <property type="entry name" value="Bact_A2M_MG6"/>
</dbReference>
<feature type="chain" id="PRO_5046844443" evidence="3">
    <location>
        <begin position="25"/>
        <end position="1861"/>
    </location>
</feature>
<evidence type="ECO:0000256" key="2">
    <source>
        <dbReference type="ARBA" id="ARBA00022729"/>
    </source>
</evidence>
<comment type="similarity">
    <text evidence="1">Belongs to the protease inhibitor I39 (alpha-2-macroglobulin) family. Bacterial alpha-2-macroglobulin subfamily.</text>
</comment>
<keyword evidence="7" id="KW-1185">Reference proteome</keyword>
<sequence>MTTYMKKRCLLLFLALAVTTCKKSSDTETDNLFKFKEYIYQTTGGDISSHDPILISLAKPIEDWEEGMELSSKVLQVTPDVEGKLIAINANTLEFSPDKALTPDTEYTVRLRLDRIYSDVPSEFKVYSFKVKTITPNYSVNLENLQSYSKTYQYLNGSIKLSDVFPLDEVKKIISATQSDTNLKIKWTPIDLSTRSYTFVIDSIKRKEEDSSIEVMWDGAPISAELNGSEKMTIPGQNNFTIVDVTTAQSPDQYLSINFSDPLKKDQNFDGLVTIKGSKALKYVVNNNVLLVYPDKRITGNVAVTIFEGIKNSYGFKLKKSFSETISFEQLKPAVRVVRSGNILPNSNGLKYNLEAVNLKAVDVHIIKIYQDNVLQFLQENELNASYRNAIRRVGRRIAKKKVQLIVNELENTGKWKAYSIDLSTYFKSDPGAIYRVELSFSKADALYDCTVARNVVSDEDDDEYYYDDYYYDEYSDYGNYSQQNFANQEEREEAFWDNRINSYQTNNYNWKERENPCHESYYRDDHFLATNILATDLGLIAKRGENGSYYFAVTNMLTTDPVANAKVKLYNFQQQEIVSLSTDENGFTLYDGEEYAYFASAEDGKHTTYIKLTDGKSLSLSKYDVSGRKIERGLKGYIYGERGVWRPGDTLHLNFMLNDTDNPLPKNHPVKMEVTNARGKLIYSKVENTGVNRFYRFDVPTSANAPTGSWSAKVSVGGATYYKSLPVETIKPNRLKLKIDFDDEILRSTEKITGDLRVNWLHGAPAKNVRTEITAKLSAATNPFPAYKNFVFKDPTKKSMNKELTAFNQKVNNQGQADFSMDFGAMKNAPGMMQVNFLARAFETGGDFSMDVFQKKYAPFKSFVGLKSPKGRMYGSFYTNENHTFDVITLDDSGKPIQRKNLEVRMYEVKWRWWWSSSYDDLSSYTSDKVHRPYKSFKINTNSSGKGSFSINIPQRDNGRYLIRVVDPVSGHATGRTAYFYRNWSNRISTGDNEAAKMLMLSANKEKYVVGEEAKITFPSGSEGRALISVENGVEVVQTKWVKTTKGETTASITITKEMAPNVYINVSLLQPHGAIQNDLPIRLFGIIPINVYNPSTILKPELSLPNEIKPESTFTLKVSEENDQAMTYTLAVVDEGLLDLTRFKTPNAWDEFYAKQALGVKTWDIYDDVIGAYGGNLDQVFAIGGDAEANGAAVKKANRFPPVVKVLGPFKLKKGQTAKHTINMPKYIGSVRTMVVAGSIEQNAYGSAEKVTPVRKPLMVLASLPRRLALGEKVALPVTVFAMKDKVKRATVKLKLPKEMKAVGEMSKTVTFKEPGEQMVYFELEVSDKKGISTIEIEANGNGEKASYQVELELMNPNPVTSRVTEVELQPNAELPVTFETFGLVGTNRAELELSTLPPMNISKRLQYLTSYPHGCVEQTTSAVFPQLYLPTIMEFSYEDQQQMKKNIEKAIKRLGNFQQPNGGLSYWMGSRSANDWGTSYAGHFMIEAEKKGYSMPLTFMSQWKQYQLETARNWRPGKREYRSDLAQAYRLYTLALAGSPELAAMNRLREYASLSNDAKWRLAAAYALAGQKEAARQLANRSNIEFESRRDYYTYGSVDRNRAMAMETMLLLDDKTSIDLAKSIAKALSSKKWMSTQTTAYCLMTMAKMVEKNGGRSVKVNYTINGSTEKASSTFAISQSELDVKAGVNELTFSNQLDNLVFARIITYGVLPLGKEQTTQRNLNASVGYKTANGASLDISSLLQGTDVVATVTITNPTSNPIYDIALTEIFPSGWEIVNTKFTGYGNAQNNQANYTDIKDDRVNFYFDLPKRKSKSFTVLLNAAYLGKYYLPGIQAEAMYDNDHLVRNKGTWVEVVKE</sequence>
<evidence type="ECO:0000313" key="7">
    <source>
        <dbReference type="Proteomes" id="UP001500507"/>
    </source>
</evidence>
<accession>A0ABN1MHH2</accession>
<dbReference type="Gene3D" id="1.50.10.20">
    <property type="match status" value="1"/>
</dbReference>
<dbReference type="InterPro" id="IPR047565">
    <property type="entry name" value="Alpha-macroglob_thiol-ester_cl"/>
</dbReference>
<feature type="domain" description="Alpha-2-macroglobulin bait region" evidence="4">
    <location>
        <begin position="1000"/>
        <end position="1142"/>
    </location>
</feature>
<dbReference type="SMART" id="SM01359">
    <property type="entry name" value="A2M_N_2"/>
    <property type="match status" value="1"/>
</dbReference>
<dbReference type="Pfam" id="PF11974">
    <property type="entry name" value="bMG3"/>
    <property type="match status" value="1"/>
</dbReference>
<dbReference type="EMBL" id="BAAAFG010000015">
    <property type="protein sequence ID" value="GAA0872635.1"/>
    <property type="molecule type" value="Genomic_DNA"/>
</dbReference>
<dbReference type="InterPro" id="IPR011626">
    <property type="entry name" value="Alpha-macroglobulin_TED"/>
</dbReference>
<dbReference type="InterPro" id="IPR011625">
    <property type="entry name" value="A2M_N_BRD"/>
</dbReference>
<dbReference type="Gene3D" id="2.60.40.3710">
    <property type="match status" value="1"/>
</dbReference>
<dbReference type="Proteomes" id="UP001500507">
    <property type="component" value="Unassembled WGS sequence"/>
</dbReference>
<dbReference type="PANTHER" id="PTHR40094">
    <property type="entry name" value="ALPHA-2-MACROGLOBULIN HOMOLOG"/>
    <property type="match status" value="1"/>
</dbReference>
<dbReference type="InterPro" id="IPR051802">
    <property type="entry name" value="YfhM-like"/>
</dbReference>
<dbReference type="SMART" id="SM01419">
    <property type="entry name" value="Thiol-ester_cl"/>
    <property type="match status" value="1"/>
</dbReference>
<keyword evidence="2 3" id="KW-0732">Signal</keyword>
<feature type="signal peptide" evidence="3">
    <location>
        <begin position="1"/>
        <end position="24"/>
    </location>
</feature>
<gene>
    <name evidence="6" type="ORF">GCM10009117_17820</name>
</gene>
<evidence type="ECO:0000259" key="5">
    <source>
        <dbReference type="SMART" id="SM01360"/>
    </source>
</evidence>
<dbReference type="Pfam" id="PF17962">
    <property type="entry name" value="bMG6"/>
    <property type="match status" value="1"/>
</dbReference>
<evidence type="ECO:0000313" key="6">
    <source>
        <dbReference type="EMBL" id="GAA0872635.1"/>
    </source>
</evidence>
<feature type="domain" description="Alpha-2-macroglobulin" evidence="5">
    <location>
        <begin position="1205"/>
        <end position="1296"/>
    </location>
</feature>
<evidence type="ECO:0000256" key="1">
    <source>
        <dbReference type="ARBA" id="ARBA00010556"/>
    </source>
</evidence>
<dbReference type="Pfam" id="PF00207">
    <property type="entry name" value="A2M"/>
    <property type="match status" value="1"/>
</dbReference>
<comment type="caution">
    <text evidence="6">The sequence shown here is derived from an EMBL/GenBank/DDBJ whole genome shotgun (WGS) entry which is preliminary data.</text>
</comment>
<dbReference type="InterPro" id="IPR021868">
    <property type="entry name" value="Alpha_2_Macroglob_MG3"/>
</dbReference>
<dbReference type="Pfam" id="PF01835">
    <property type="entry name" value="MG2"/>
    <property type="match status" value="1"/>
</dbReference>
<dbReference type="InterPro" id="IPR041203">
    <property type="entry name" value="Bact_A2M_MG5"/>
</dbReference>
<dbReference type="InterPro" id="IPR008930">
    <property type="entry name" value="Terpenoid_cyclase/PrenylTrfase"/>
</dbReference>
<dbReference type="InterPro" id="IPR041246">
    <property type="entry name" value="Bact_MG10"/>
</dbReference>
<dbReference type="Gene3D" id="2.60.40.1930">
    <property type="match status" value="1"/>
</dbReference>
<dbReference type="InterPro" id="IPR001599">
    <property type="entry name" value="Macroglobln_a2"/>
</dbReference>
<dbReference type="InterPro" id="IPR002890">
    <property type="entry name" value="MG2"/>
</dbReference>
<dbReference type="CDD" id="cd02891">
    <property type="entry name" value="A2M_like"/>
    <property type="match status" value="1"/>
</dbReference>
<protein>
    <submittedName>
        <fullName evidence="6">MG2 domain-containing protein</fullName>
    </submittedName>
</protein>
<dbReference type="PANTHER" id="PTHR40094:SF1">
    <property type="entry name" value="UBIQUITIN DOMAIN-CONTAINING PROTEIN"/>
    <property type="match status" value="1"/>
</dbReference>